<evidence type="ECO:0000313" key="1">
    <source>
        <dbReference type="EMBL" id="AQK62387.1"/>
    </source>
</evidence>
<dbReference type="InParanoid" id="A0A1D6GFP5"/>
<protein>
    <submittedName>
        <fullName evidence="1">Uncharacterized protein</fullName>
    </submittedName>
</protein>
<name>A0A1D6GFP5_MAIZE</name>
<gene>
    <name evidence="1" type="ORF">ZEAMMB73_Zm00001d013085</name>
</gene>
<reference evidence="1" key="1">
    <citation type="submission" date="2015-12" db="EMBL/GenBank/DDBJ databases">
        <title>Update maize B73 reference genome by single molecule sequencing technologies.</title>
        <authorList>
            <consortium name="Maize Genome Sequencing Project"/>
            <person name="Ware D."/>
        </authorList>
    </citation>
    <scope>NUCLEOTIDE SEQUENCE</scope>
    <source>
        <tissue evidence="1">Seedling</tissue>
    </source>
</reference>
<accession>A0A1D6GFP5</accession>
<organism evidence="1">
    <name type="scientific">Zea mays</name>
    <name type="common">Maize</name>
    <dbReference type="NCBI Taxonomy" id="4577"/>
    <lineage>
        <taxon>Eukaryota</taxon>
        <taxon>Viridiplantae</taxon>
        <taxon>Streptophyta</taxon>
        <taxon>Embryophyta</taxon>
        <taxon>Tracheophyta</taxon>
        <taxon>Spermatophyta</taxon>
        <taxon>Magnoliopsida</taxon>
        <taxon>Liliopsida</taxon>
        <taxon>Poales</taxon>
        <taxon>Poaceae</taxon>
        <taxon>PACMAD clade</taxon>
        <taxon>Panicoideae</taxon>
        <taxon>Andropogonodae</taxon>
        <taxon>Andropogoneae</taxon>
        <taxon>Tripsacinae</taxon>
        <taxon>Zea</taxon>
    </lineage>
</organism>
<proteinExistence type="predicted"/>
<sequence length="125" mass="13399">MACYGQMHDGDGSSSRPVLVWGLEMRQETWFSFLSYAHCLLVVIRCRSRSPDTGEWLPVENSPRQICHVGAVTGAKGVAVTGPASQGGAIIGTPGNPRKICHVGVVATSETDVITCSSVLMIKRR</sequence>
<dbReference type="EMBL" id="CM000781">
    <property type="protein sequence ID" value="AQK62387.1"/>
    <property type="molecule type" value="Genomic_DNA"/>
</dbReference>
<dbReference type="AlphaFoldDB" id="A0A1D6GFP5"/>